<feature type="transmembrane region" description="Helical" evidence="1">
    <location>
        <begin position="60"/>
        <end position="78"/>
    </location>
</feature>
<evidence type="ECO:0000313" key="3">
    <source>
        <dbReference type="Proteomes" id="UP000034176"/>
    </source>
</evidence>
<keyword evidence="1" id="KW-0472">Membrane</keyword>
<evidence type="ECO:0000256" key="1">
    <source>
        <dbReference type="SAM" id="Phobius"/>
    </source>
</evidence>
<evidence type="ECO:0000313" key="2">
    <source>
        <dbReference type="EMBL" id="KKP58693.1"/>
    </source>
</evidence>
<dbReference type="STRING" id="1618434.UR52_C0017G0009"/>
<gene>
    <name evidence="2" type="ORF">UR52_C0017G0009</name>
</gene>
<dbReference type="AlphaFoldDB" id="A0A0G0ANW9"/>
<dbReference type="Proteomes" id="UP000034176">
    <property type="component" value="Unassembled WGS sequence"/>
</dbReference>
<dbReference type="Pfam" id="PF18901">
    <property type="entry name" value="DUF5657"/>
    <property type="match status" value="1"/>
</dbReference>
<feature type="transmembrane region" description="Helical" evidence="1">
    <location>
        <begin position="14"/>
        <end position="39"/>
    </location>
</feature>
<protein>
    <submittedName>
        <fullName evidence="2">Uncharacterized protein</fullName>
    </submittedName>
</protein>
<comment type="caution">
    <text evidence="2">The sequence shown here is derived from an EMBL/GenBank/DDBJ whole genome shotgun (WGS) entry which is preliminary data.</text>
</comment>
<accession>A0A0G0ANW9</accession>
<dbReference type="EMBL" id="LBPN01000017">
    <property type="protein sequence ID" value="KKP58693.1"/>
    <property type="molecule type" value="Genomic_DNA"/>
</dbReference>
<name>A0A0G0ANW9_9BACT</name>
<keyword evidence="1" id="KW-0812">Transmembrane</keyword>
<keyword evidence="1" id="KW-1133">Transmembrane helix</keyword>
<proteinExistence type="predicted"/>
<reference evidence="2 3" key="1">
    <citation type="journal article" date="2015" name="Nature">
        <title>rRNA introns, odd ribosomes, and small enigmatic genomes across a large radiation of phyla.</title>
        <authorList>
            <person name="Brown C.T."/>
            <person name="Hug L.A."/>
            <person name="Thomas B.C."/>
            <person name="Sharon I."/>
            <person name="Castelle C.J."/>
            <person name="Singh A."/>
            <person name="Wilkins M.J."/>
            <person name="Williams K.H."/>
            <person name="Banfield J.F."/>
        </authorList>
    </citation>
    <scope>NUCLEOTIDE SEQUENCE [LARGE SCALE GENOMIC DNA]</scope>
</reference>
<dbReference type="InterPro" id="IPR043716">
    <property type="entry name" value="DUF5657"/>
</dbReference>
<sequence length="79" mass="8912">MINVDLLVNFITAFFPWGFAKACIVILNLIYIIFALVVLRQERLMANVVEIPFAPFLRSIAIIHFIASVVALLLVLIIL</sequence>
<organism evidence="2 3">
    <name type="scientific">Candidatus Gottesmanbacteria bacterium GW2011_GWA1_34_13</name>
    <dbReference type="NCBI Taxonomy" id="1618434"/>
    <lineage>
        <taxon>Bacteria</taxon>
        <taxon>Candidatus Gottesmaniibacteriota</taxon>
    </lineage>
</organism>